<keyword evidence="3" id="KW-0479">Metal-binding</keyword>
<dbReference type="PANTHER" id="PTHR11228:SF35">
    <property type="entry name" value="MOLYBDENUM COFACTOR BIOSYNTHESIS PROTEIN A-RELATED"/>
    <property type="match status" value="1"/>
</dbReference>
<dbReference type="NCBIfam" id="TIGR04085">
    <property type="entry name" value="rSAM_more_4Fe4S"/>
    <property type="match status" value="1"/>
</dbReference>
<accession>A0ABQ1NWC7</accession>
<evidence type="ECO:0000256" key="5">
    <source>
        <dbReference type="ARBA" id="ARBA00023014"/>
    </source>
</evidence>
<keyword evidence="8" id="KW-1185">Reference proteome</keyword>
<sequence length="409" mass="46078">MYINTHTSSSKIKGINMIFNFDNGVVAGIDARGATFFNEIKKGKAVERDLLTEEEKVFLDFLLDNEFISYAPLKKKEQVMTAYLHLTNQCNLHCVGCYSFDDKRNSADDMNYEEICHSIKQLASAGIQNLVFSGGEPLLRNDLLDIVRYAKINCDLPNIVLITNGTIYNKEKLAGLSRYVDTVSVSVDSYAEDCPSFIRDEGIFKKIIRTINYLKETGSNVNILPTVHHLNAHKLSEYVSLADKLGVTMSFSILTACFEGEMKSYLPQAEDIQKISDFMLDTDLAIEDTSIGGEQLQAENYCGAGKTMISIGTDGNVYPCHMLMYDEFCIGNIKSDTVTNMRKFSKKAQLFSSLQVDKLNGGCKECQFKYLCGGGCRARAYLKHEDILAKDPYCNLFYNYYEETTKTFR</sequence>
<evidence type="ECO:0000259" key="6">
    <source>
        <dbReference type="PROSITE" id="PS51918"/>
    </source>
</evidence>
<keyword evidence="2" id="KW-0949">S-adenosyl-L-methionine</keyword>
<dbReference type="SFLD" id="SFLDS00029">
    <property type="entry name" value="Radical_SAM"/>
    <property type="match status" value="1"/>
</dbReference>
<reference evidence="8" key="1">
    <citation type="journal article" date="2019" name="Int. J. Syst. Evol. Microbiol.">
        <title>The Global Catalogue of Microorganisms (GCM) 10K type strain sequencing project: providing services to taxonomists for standard genome sequencing and annotation.</title>
        <authorList>
            <consortium name="The Broad Institute Genomics Platform"/>
            <consortium name="The Broad Institute Genome Sequencing Center for Infectious Disease"/>
            <person name="Wu L."/>
            <person name="Ma J."/>
        </authorList>
    </citation>
    <scope>NUCLEOTIDE SEQUENCE [LARGE SCALE GENOMIC DNA]</scope>
    <source>
        <strain evidence="8">CGMCC 1.15942</strain>
    </source>
</reference>
<dbReference type="InterPro" id="IPR050377">
    <property type="entry name" value="Radical_SAM_PqqE_MftC-like"/>
</dbReference>
<evidence type="ECO:0000256" key="2">
    <source>
        <dbReference type="ARBA" id="ARBA00022691"/>
    </source>
</evidence>
<dbReference type="Pfam" id="PF13186">
    <property type="entry name" value="SPASM"/>
    <property type="match status" value="1"/>
</dbReference>
<protein>
    <submittedName>
        <fullName evidence="7">Radical SAM/SPASM domain-containing protein</fullName>
    </submittedName>
</protein>
<evidence type="ECO:0000256" key="1">
    <source>
        <dbReference type="ARBA" id="ARBA00001966"/>
    </source>
</evidence>
<dbReference type="Gene3D" id="3.20.20.70">
    <property type="entry name" value="Aldolase class I"/>
    <property type="match status" value="1"/>
</dbReference>
<evidence type="ECO:0000256" key="4">
    <source>
        <dbReference type="ARBA" id="ARBA00023004"/>
    </source>
</evidence>
<dbReference type="Pfam" id="PF04055">
    <property type="entry name" value="Radical_SAM"/>
    <property type="match status" value="1"/>
</dbReference>
<dbReference type="InterPro" id="IPR023867">
    <property type="entry name" value="Sulphatase_maturase_rSAM"/>
</dbReference>
<dbReference type="Proteomes" id="UP000630615">
    <property type="component" value="Unassembled WGS sequence"/>
</dbReference>
<dbReference type="SFLD" id="SFLDG01384">
    <property type="entry name" value="thioether_bond_formation_requi"/>
    <property type="match status" value="1"/>
</dbReference>
<name>A0ABQ1NWC7_9ENTE</name>
<evidence type="ECO:0000313" key="8">
    <source>
        <dbReference type="Proteomes" id="UP000630615"/>
    </source>
</evidence>
<evidence type="ECO:0000256" key="3">
    <source>
        <dbReference type="ARBA" id="ARBA00022723"/>
    </source>
</evidence>
<feature type="domain" description="Radical SAM core" evidence="6">
    <location>
        <begin position="76"/>
        <end position="294"/>
    </location>
</feature>
<dbReference type="InterPro" id="IPR058240">
    <property type="entry name" value="rSAM_sf"/>
</dbReference>
<keyword evidence="5" id="KW-0411">Iron-sulfur</keyword>
<dbReference type="SFLD" id="SFLDG01067">
    <property type="entry name" value="SPASM/twitch_domain_containing"/>
    <property type="match status" value="1"/>
</dbReference>
<organism evidence="7 8">
    <name type="scientific">Enterococcus wangshanyuanii</name>
    <dbReference type="NCBI Taxonomy" id="2005703"/>
    <lineage>
        <taxon>Bacteria</taxon>
        <taxon>Bacillati</taxon>
        <taxon>Bacillota</taxon>
        <taxon>Bacilli</taxon>
        <taxon>Lactobacillales</taxon>
        <taxon>Enterococcaceae</taxon>
        <taxon>Enterococcus</taxon>
    </lineage>
</organism>
<dbReference type="EMBL" id="BMKI01000002">
    <property type="protein sequence ID" value="GGC85429.1"/>
    <property type="molecule type" value="Genomic_DNA"/>
</dbReference>
<evidence type="ECO:0000313" key="7">
    <source>
        <dbReference type="EMBL" id="GGC85429.1"/>
    </source>
</evidence>
<dbReference type="RefSeq" id="WP_088269212.1">
    <property type="nucleotide sequence ID" value="NZ_BMKI01000002.1"/>
</dbReference>
<dbReference type="CDD" id="cd01335">
    <property type="entry name" value="Radical_SAM"/>
    <property type="match status" value="1"/>
</dbReference>
<comment type="cofactor">
    <cofactor evidence="1">
        <name>[4Fe-4S] cluster</name>
        <dbReference type="ChEBI" id="CHEBI:49883"/>
    </cofactor>
</comment>
<gene>
    <name evidence="7" type="ORF">GCM10011573_13840</name>
</gene>
<dbReference type="SFLD" id="SFLDG01386">
    <property type="entry name" value="main_SPASM_domain-containing"/>
    <property type="match status" value="1"/>
</dbReference>
<dbReference type="SUPFAM" id="SSF102114">
    <property type="entry name" value="Radical SAM enzymes"/>
    <property type="match status" value="1"/>
</dbReference>
<comment type="caution">
    <text evidence="7">The sequence shown here is derived from an EMBL/GenBank/DDBJ whole genome shotgun (WGS) entry which is preliminary data.</text>
</comment>
<keyword evidence="4" id="KW-0408">Iron</keyword>
<proteinExistence type="predicted"/>
<dbReference type="InterPro" id="IPR007197">
    <property type="entry name" value="rSAM"/>
</dbReference>
<dbReference type="PROSITE" id="PS51918">
    <property type="entry name" value="RADICAL_SAM"/>
    <property type="match status" value="1"/>
</dbReference>
<dbReference type="PANTHER" id="PTHR11228">
    <property type="entry name" value="RADICAL SAM DOMAIN PROTEIN"/>
    <property type="match status" value="1"/>
</dbReference>
<dbReference type="InterPro" id="IPR013785">
    <property type="entry name" value="Aldolase_TIM"/>
</dbReference>
<dbReference type="InterPro" id="IPR023885">
    <property type="entry name" value="4Fe4S-binding_SPASM_dom"/>
</dbReference>